<keyword evidence="11" id="KW-0413">Isomerase</keyword>
<dbReference type="Gene3D" id="1.10.10.160">
    <property type="match status" value="1"/>
</dbReference>
<keyword evidence="4" id="KW-0227">DNA damage</keyword>
<dbReference type="Pfam" id="PF12705">
    <property type="entry name" value="PDDEXK_1"/>
    <property type="match status" value="1"/>
</dbReference>
<dbReference type="InterPro" id="IPR014016">
    <property type="entry name" value="UvrD-like_ATP-bd"/>
</dbReference>
<dbReference type="GO" id="GO:0004386">
    <property type="term" value="F:helicase activity"/>
    <property type="evidence" value="ECO:0007669"/>
    <property type="project" value="UniProtKB-KW"/>
</dbReference>
<dbReference type="SUPFAM" id="SSF52540">
    <property type="entry name" value="P-loop containing nucleoside triphosphate hydrolases"/>
    <property type="match status" value="1"/>
</dbReference>
<gene>
    <name evidence="18" type="ORF">MTTB_06970</name>
</gene>
<dbReference type="InterPro" id="IPR000212">
    <property type="entry name" value="DNA_helicase_UvrD/REP"/>
</dbReference>
<evidence type="ECO:0000256" key="10">
    <source>
        <dbReference type="ARBA" id="ARBA00023204"/>
    </source>
</evidence>
<dbReference type="InterPro" id="IPR014017">
    <property type="entry name" value="DNA_helicase_UvrD-like_C"/>
</dbReference>
<feature type="domain" description="UvrD-like helicase C-terminal" evidence="17">
    <location>
        <begin position="294"/>
        <end position="577"/>
    </location>
</feature>
<evidence type="ECO:0000256" key="9">
    <source>
        <dbReference type="ARBA" id="ARBA00023125"/>
    </source>
</evidence>
<evidence type="ECO:0000256" key="5">
    <source>
        <dbReference type="ARBA" id="ARBA00022801"/>
    </source>
</evidence>
<dbReference type="CDD" id="cd17932">
    <property type="entry name" value="DEXQc_UvrD"/>
    <property type="match status" value="1"/>
</dbReference>
<evidence type="ECO:0000256" key="7">
    <source>
        <dbReference type="ARBA" id="ARBA00022839"/>
    </source>
</evidence>
<dbReference type="GeneID" id="71965216"/>
<dbReference type="InterPro" id="IPR027417">
    <property type="entry name" value="P-loop_NTPase"/>
</dbReference>
<keyword evidence="2" id="KW-0540">Nuclease</keyword>
<evidence type="ECO:0000256" key="3">
    <source>
        <dbReference type="ARBA" id="ARBA00022741"/>
    </source>
</evidence>
<dbReference type="Gene3D" id="1.10.486.10">
    <property type="entry name" value="PCRA, domain 4"/>
    <property type="match status" value="1"/>
</dbReference>
<dbReference type="Gene3D" id="3.40.50.300">
    <property type="entry name" value="P-loop containing nucleotide triphosphate hydrolases"/>
    <property type="match status" value="2"/>
</dbReference>
<keyword evidence="3 15" id="KW-0547">Nucleotide-binding</keyword>
<dbReference type="Proteomes" id="UP000831817">
    <property type="component" value="Chromosome"/>
</dbReference>
<dbReference type="InterPro" id="IPR013986">
    <property type="entry name" value="DExx_box_DNA_helicase_dom_sf"/>
</dbReference>
<dbReference type="InterPro" id="IPR038726">
    <property type="entry name" value="PDDEXK_AddAB-type"/>
</dbReference>
<keyword evidence="8 15" id="KW-0067">ATP-binding</keyword>
<evidence type="ECO:0000256" key="6">
    <source>
        <dbReference type="ARBA" id="ARBA00022806"/>
    </source>
</evidence>
<proteinExistence type="inferred from homology"/>
<keyword evidence="19" id="KW-1185">Reference proteome</keyword>
<keyword evidence="7" id="KW-0269">Exonuclease</keyword>
<comment type="catalytic activity">
    <reaction evidence="12">
        <text>Couples ATP hydrolysis with the unwinding of duplex DNA by translocating in the 3'-5' direction.</text>
        <dbReference type="EC" id="5.6.2.4"/>
    </reaction>
</comment>
<evidence type="ECO:0000256" key="2">
    <source>
        <dbReference type="ARBA" id="ARBA00022722"/>
    </source>
</evidence>
<dbReference type="PROSITE" id="PS51198">
    <property type="entry name" value="UVRD_HELICASE_ATP_BIND"/>
    <property type="match status" value="1"/>
</dbReference>
<dbReference type="InterPro" id="IPR011604">
    <property type="entry name" value="PDDEXK-like_dom_sf"/>
</dbReference>
<feature type="binding site" evidence="15">
    <location>
        <begin position="31"/>
        <end position="38"/>
    </location>
    <ligand>
        <name>ATP</name>
        <dbReference type="ChEBI" id="CHEBI:30616"/>
    </ligand>
</feature>
<evidence type="ECO:0000256" key="15">
    <source>
        <dbReference type="PROSITE-ProRule" id="PRU00560"/>
    </source>
</evidence>
<evidence type="ECO:0000256" key="13">
    <source>
        <dbReference type="ARBA" id="ARBA00034808"/>
    </source>
</evidence>
<evidence type="ECO:0000259" key="17">
    <source>
        <dbReference type="PROSITE" id="PS51217"/>
    </source>
</evidence>
<dbReference type="PANTHER" id="PTHR11070:SF2">
    <property type="entry name" value="ATP-DEPENDENT DNA HELICASE SRS2"/>
    <property type="match status" value="1"/>
</dbReference>
<accession>A0ABM7YD82</accession>
<dbReference type="PROSITE" id="PS51217">
    <property type="entry name" value="UVRD_HELICASE_CTER"/>
    <property type="match status" value="1"/>
</dbReference>
<keyword evidence="6 15" id="KW-0347">Helicase</keyword>
<evidence type="ECO:0000256" key="4">
    <source>
        <dbReference type="ARBA" id="ARBA00022763"/>
    </source>
</evidence>
<evidence type="ECO:0000256" key="12">
    <source>
        <dbReference type="ARBA" id="ARBA00034617"/>
    </source>
</evidence>
<reference evidence="18 19" key="1">
    <citation type="submission" date="2022-04" db="EMBL/GenBank/DDBJ databases">
        <title>Complete genome of Methanothermobacter tenebrarum strain RMAS.</title>
        <authorList>
            <person name="Nakamura K."/>
            <person name="Oshima K."/>
            <person name="Hattori M."/>
            <person name="Kamagata Y."/>
            <person name="Takamizawa K."/>
        </authorList>
    </citation>
    <scope>NUCLEOTIDE SEQUENCE [LARGE SCALE GENOMIC DNA]</scope>
    <source>
        <strain evidence="18 19">RMAS</strain>
    </source>
</reference>
<evidence type="ECO:0000256" key="1">
    <source>
        <dbReference type="ARBA" id="ARBA00009922"/>
    </source>
</evidence>
<keyword evidence="5 15" id="KW-0378">Hydrolase</keyword>
<comment type="catalytic activity">
    <reaction evidence="14">
        <text>ATP + H2O = ADP + phosphate + H(+)</text>
        <dbReference type="Rhea" id="RHEA:13065"/>
        <dbReference type="ChEBI" id="CHEBI:15377"/>
        <dbReference type="ChEBI" id="CHEBI:15378"/>
        <dbReference type="ChEBI" id="CHEBI:30616"/>
        <dbReference type="ChEBI" id="CHEBI:43474"/>
        <dbReference type="ChEBI" id="CHEBI:456216"/>
        <dbReference type="EC" id="5.6.2.4"/>
    </reaction>
</comment>
<dbReference type="EC" id="5.6.2.4" evidence="13"/>
<dbReference type="Pfam" id="PF00580">
    <property type="entry name" value="UvrD-helicase"/>
    <property type="match status" value="1"/>
</dbReference>
<keyword evidence="9" id="KW-0238">DNA-binding</keyword>
<feature type="domain" description="UvrD-like helicase ATP-binding" evidence="16">
    <location>
        <begin position="10"/>
        <end position="293"/>
    </location>
</feature>
<dbReference type="PANTHER" id="PTHR11070">
    <property type="entry name" value="UVRD / RECB / PCRA DNA HELICASE FAMILY MEMBER"/>
    <property type="match status" value="1"/>
</dbReference>
<name>A0ABM7YD82_9EURY</name>
<dbReference type="RefSeq" id="WP_248565144.1">
    <property type="nucleotide sequence ID" value="NZ_AP025698.1"/>
</dbReference>
<keyword evidence="10" id="KW-0234">DNA repair</keyword>
<evidence type="ECO:0000313" key="19">
    <source>
        <dbReference type="Proteomes" id="UP000831817"/>
    </source>
</evidence>
<dbReference type="Gene3D" id="3.90.320.10">
    <property type="match status" value="1"/>
</dbReference>
<evidence type="ECO:0000259" key="16">
    <source>
        <dbReference type="PROSITE" id="PS51198"/>
    </source>
</evidence>
<organism evidence="18 19">
    <name type="scientific">Methanothermobacter tenebrarum</name>
    <dbReference type="NCBI Taxonomy" id="680118"/>
    <lineage>
        <taxon>Archaea</taxon>
        <taxon>Methanobacteriati</taxon>
        <taxon>Methanobacteriota</taxon>
        <taxon>Methanomada group</taxon>
        <taxon>Methanobacteria</taxon>
        <taxon>Methanobacteriales</taxon>
        <taxon>Methanobacteriaceae</taxon>
        <taxon>Methanothermobacter</taxon>
    </lineage>
</organism>
<evidence type="ECO:0000256" key="11">
    <source>
        <dbReference type="ARBA" id="ARBA00023235"/>
    </source>
</evidence>
<evidence type="ECO:0000313" key="18">
    <source>
        <dbReference type="EMBL" id="BDH79318.1"/>
    </source>
</evidence>
<dbReference type="Pfam" id="PF13361">
    <property type="entry name" value="UvrD_C"/>
    <property type="match status" value="1"/>
</dbReference>
<dbReference type="EMBL" id="AP025698">
    <property type="protein sequence ID" value="BDH79318.1"/>
    <property type="molecule type" value="Genomic_DNA"/>
</dbReference>
<comment type="similarity">
    <text evidence="1">Belongs to the helicase family. UvrD subfamily.</text>
</comment>
<evidence type="ECO:0000256" key="14">
    <source>
        <dbReference type="ARBA" id="ARBA00048988"/>
    </source>
</evidence>
<sequence>MIRSLCDSREECTKTQEEAVKYNRGPLLIIAGPGTGKTRVLIEKVAYLIKREKADPENILLITFTEKAAQELKNRLTKCIGLDVERMQTSTIHSFCNRILREYGEYHDLGANFDILDEDSQLIFIRSHFYRIGLNRYIKMKEVPEVISFFNECSENLVDPDELKETLKREHPRNKRYHGLCDCYKEYLNLLKREGKVDFPNLQRLAVKLLESNENIREDLKSRFKYILVDEYQDTNPIQERLFELLASRNICVVGDEDQSIYAFRGSTVENIRSFEDKFNAHKIILDENFRSRAGIIKIADEFMKKNRHHKKRIKPKRKGGYDVIIIESKDTKDEARRIVKLIKNLKRDGIIPDYGYIALLFKSVKYHAGKILAELERENIPYIVRGDGSFLERDEIKSILYFLGYLSPPRHNFKRWDWWNISMFKGEFLGLSKKTKRALDKLDKTFKISSLLDEQSFKKVGITDPADIEKLCALNKLRNELKHEPMKILDMFYRILDITGYLGRLIEDDSYKSKVKLLNLAKLSSIIDKYERTHTKPSVQDFMWYFYLLPRHMQYDSETLDIPGSVKIMTIHQAKGLEFPVVIICSVANERFPYRKGNQRIFIPIPENLKLSKNGDGDEERRLFYVAMTRAQDILIISTTPRIRSRKVGHSPFIKELVRECELEWGCRRVEKCVERSLREDEIMTVDFSSLYTYKECPFRYMMIYHYGFVYPETQMQLYGKILHNCLEMLHRKMKEEKEVDIKEIVKTCGTEKIEGVERQLEDYYRKNRDYIVEVIAVEEPFSIPKDDIIIKGRIDLIIKNRDGEIELIDFKAREKSGIEYMGVDFQLRTYEYALSDKYKFDKLTAYTIADNKRTSFEPDPEYKIKYEIEDMVDSIRMGKFEAKETYFCRFCIFQGICGIHGG</sequence>
<evidence type="ECO:0000256" key="8">
    <source>
        <dbReference type="ARBA" id="ARBA00022840"/>
    </source>
</evidence>
<protein>
    <recommendedName>
        <fullName evidence="13">DNA 3'-5' helicase</fullName>
        <ecNumber evidence="13">5.6.2.4</ecNumber>
    </recommendedName>
</protein>